<dbReference type="Proteomes" id="UP001597560">
    <property type="component" value="Unassembled WGS sequence"/>
</dbReference>
<keyword evidence="2" id="KW-1185">Reference proteome</keyword>
<sequence>MKTLPNEPAYPIETIHEEFLGMSKREYFASMALQGLVSNDSCKADIVISKEMADTYAQDAVTLADALIKALNK</sequence>
<evidence type="ECO:0000313" key="1">
    <source>
        <dbReference type="EMBL" id="MFD2961605.1"/>
    </source>
</evidence>
<accession>A0ABW6AWK4</accession>
<evidence type="ECO:0000313" key="2">
    <source>
        <dbReference type="Proteomes" id="UP001597560"/>
    </source>
</evidence>
<gene>
    <name evidence="1" type="ORF">ACFS6J_07410</name>
</gene>
<organism evidence="1 2">
    <name type="scientific">Olivibacter jilunii</name>
    <dbReference type="NCBI Taxonomy" id="985016"/>
    <lineage>
        <taxon>Bacteria</taxon>
        <taxon>Pseudomonadati</taxon>
        <taxon>Bacteroidota</taxon>
        <taxon>Sphingobacteriia</taxon>
        <taxon>Sphingobacteriales</taxon>
        <taxon>Sphingobacteriaceae</taxon>
        <taxon>Olivibacter</taxon>
    </lineage>
</organism>
<reference evidence="2" key="1">
    <citation type="journal article" date="2019" name="Int. J. Syst. Evol. Microbiol.">
        <title>The Global Catalogue of Microorganisms (GCM) 10K type strain sequencing project: providing services to taxonomists for standard genome sequencing and annotation.</title>
        <authorList>
            <consortium name="The Broad Institute Genomics Platform"/>
            <consortium name="The Broad Institute Genome Sequencing Center for Infectious Disease"/>
            <person name="Wu L."/>
            <person name="Ma J."/>
        </authorList>
    </citation>
    <scope>NUCLEOTIDE SEQUENCE [LARGE SCALE GENOMIC DNA]</scope>
    <source>
        <strain evidence="2">KCTC 23098</strain>
    </source>
</reference>
<name>A0ABW6AWK4_9SPHI</name>
<dbReference type="EMBL" id="JBHUPA010000002">
    <property type="protein sequence ID" value="MFD2961605.1"/>
    <property type="molecule type" value="Genomic_DNA"/>
</dbReference>
<proteinExistence type="predicted"/>
<protein>
    <submittedName>
        <fullName evidence="1">Uncharacterized protein</fullName>
    </submittedName>
</protein>
<comment type="caution">
    <text evidence="1">The sequence shown here is derived from an EMBL/GenBank/DDBJ whole genome shotgun (WGS) entry which is preliminary data.</text>
</comment>
<dbReference type="RefSeq" id="WP_377609827.1">
    <property type="nucleotide sequence ID" value="NZ_JBHUPA010000002.1"/>
</dbReference>